<dbReference type="Pfam" id="PF08787">
    <property type="entry name" value="Alginate_lyase2"/>
    <property type="match status" value="1"/>
</dbReference>
<evidence type="ECO:0000256" key="1">
    <source>
        <dbReference type="SAM" id="MobiDB-lite"/>
    </source>
</evidence>
<evidence type="ECO:0000256" key="2">
    <source>
        <dbReference type="SAM" id="SignalP"/>
    </source>
</evidence>
<dbReference type="InterPro" id="IPR013320">
    <property type="entry name" value="ConA-like_dom_sf"/>
</dbReference>
<feature type="region of interest" description="Disordered" evidence="1">
    <location>
        <begin position="25"/>
        <end position="52"/>
    </location>
</feature>
<comment type="caution">
    <text evidence="4">The sequence shown here is derived from an EMBL/GenBank/DDBJ whole genome shotgun (WGS) entry which is preliminary data.</text>
</comment>
<evidence type="ECO:0000259" key="3">
    <source>
        <dbReference type="Pfam" id="PF08787"/>
    </source>
</evidence>
<dbReference type="SUPFAM" id="SSF49899">
    <property type="entry name" value="Concanavalin A-like lectins/glucanases"/>
    <property type="match status" value="1"/>
</dbReference>
<name>A0ABP9QGB9_9PSEU</name>
<dbReference type="InterPro" id="IPR014895">
    <property type="entry name" value="Alginate_lyase_2"/>
</dbReference>
<protein>
    <submittedName>
        <fullName evidence="4">Polysaccharide lyase family 7 protein</fullName>
    </submittedName>
</protein>
<evidence type="ECO:0000313" key="4">
    <source>
        <dbReference type="EMBL" id="GAA5161434.1"/>
    </source>
</evidence>
<dbReference type="GO" id="GO:0016829">
    <property type="term" value="F:lyase activity"/>
    <property type="evidence" value="ECO:0007669"/>
    <property type="project" value="UniProtKB-KW"/>
</dbReference>
<reference evidence="5" key="1">
    <citation type="journal article" date="2019" name="Int. J. Syst. Evol. Microbiol.">
        <title>The Global Catalogue of Microorganisms (GCM) 10K type strain sequencing project: providing services to taxonomists for standard genome sequencing and annotation.</title>
        <authorList>
            <consortium name="The Broad Institute Genomics Platform"/>
            <consortium name="The Broad Institute Genome Sequencing Center for Infectious Disease"/>
            <person name="Wu L."/>
            <person name="Ma J."/>
        </authorList>
    </citation>
    <scope>NUCLEOTIDE SEQUENCE [LARGE SCALE GENOMIC DNA]</scope>
    <source>
        <strain evidence="5">JCM 18303</strain>
    </source>
</reference>
<feature type="compositionally biased region" description="Pro residues" evidence="1">
    <location>
        <begin position="25"/>
        <end position="36"/>
    </location>
</feature>
<accession>A0ABP9QGB9</accession>
<dbReference type="Gene3D" id="2.60.120.200">
    <property type="match status" value="1"/>
</dbReference>
<dbReference type="PROSITE" id="PS51257">
    <property type="entry name" value="PROKAR_LIPOPROTEIN"/>
    <property type="match status" value="1"/>
</dbReference>
<feature type="signal peptide" evidence="2">
    <location>
        <begin position="1"/>
        <end position="20"/>
    </location>
</feature>
<organism evidence="4 5">
    <name type="scientific">Pseudonocardia eucalypti</name>
    <dbReference type="NCBI Taxonomy" id="648755"/>
    <lineage>
        <taxon>Bacteria</taxon>
        <taxon>Bacillati</taxon>
        <taxon>Actinomycetota</taxon>
        <taxon>Actinomycetes</taxon>
        <taxon>Pseudonocardiales</taxon>
        <taxon>Pseudonocardiaceae</taxon>
        <taxon>Pseudonocardia</taxon>
    </lineage>
</organism>
<keyword evidence="2" id="KW-0732">Signal</keyword>
<feature type="domain" description="Alginate lyase 2" evidence="3">
    <location>
        <begin position="57"/>
        <end position="264"/>
    </location>
</feature>
<dbReference type="Proteomes" id="UP001428817">
    <property type="component" value="Unassembled WGS sequence"/>
</dbReference>
<feature type="chain" id="PRO_5046731663" evidence="2">
    <location>
        <begin position="21"/>
        <end position="266"/>
    </location>
</feature>
<dbReference type="EMBL" id="BAABJP010000024">
    <property type="protein sequence ID" value="GAA5161434.1"/>
    <property type="molecule type" value="Genomic_DNA"/>
</dbReference>
<dbReference type="RefSeq" id="WP_185060068.1">
    <property type="nucleotide sequence ID" value="NZ_BAABJP010000024.1"/>
</dbReference>
<proteinExistence type="predicted"/>
<evidence type="ECO:0000313" key="5">
    <source>
        <dbReference type="Proteomes" id="UP001428817"/>
    </source>
</evidence>
<sequence>MTPKTILLLMVLLVTTIACGSPAPNAPPPDLAPATPPEIAAPDPGADRSNRYPSDVLDLKNWYLTLPTGKPKDPDTVEQPALARYRSEYFRLDGAGTGVVFRANAGGVTTKGSKYPRSELREMAGEEKASWSNGDGTHTMTVRQAVTRLPPAKPEIVAAQIHDADDDVLLVRVEGNRLIVRYDDGDSEAVLDPAYRLGTVYELRMVAAGGRVEIFYNGVRKAEVPKSGSGWYFKTGAYLQSNPDRGDAPDAVGEVVIYGLRVEHSR</sequence>
<keyword evidence="4" id="KW-0456">Lyase</keyword>
<keyword evidence="5" id="KW-1185">Reference proteome</keyword>
<gene>
    <name evidence="4" type="ORF">GCM10023321_45650</name>
</gene>